<gene>
    <name evidence="17" type="ORF">PCOR1329_LOCUS8163</name>
</gene>
<keyword evidence="4" id="KW-0140">cGMP</keyword>
<keyword evidence="11" id="KW-0142">cGMP-binding</keyword>
<sequence length="853" mass="93338">MAAEDPASPVDKAEDPTSEGEGGAAFKRVPRTPAEAIRFAAQSAEEKEATAALLAHRQPRDKDQATRLLMMSGIRANKFCQALDEQSVNDLWDGMEHFVFEAGETIIKQGERGHHFFVCQEGDLTVDVGGTAAKNLEPGSAFGGISLLYNCPRTATVTAKSKARLWGVDGEVFRRILKEHSQKNAAENRKFLDALQIFSGLDSSQKDRIGELALYSEAHEAGSRVFIEGEDASAIFFVKSGDMTEWKGSTVGADGKVSGGTEIAKYSNGDVFGVKSVLQAGKRETTVVAQSKCELLVIGVKQLKEVLGEDFLSVLERSFVLSVLKHVPMISQAGLSVAQRLKIVQTMIMSNVESEQVVGADVCLGVVIEGQISGKENGEPKTLQRGDWWQDEALGSAIHDANRVAGSLKMSELAAGSSGARLATLRAEDLASALRELGLSPVAMAPDEVIGHMTKILMAKKVPIFRGISEEQINQLATSLVLKRFRRGACVFKQGEVGDMFYIVSSGEVKVLIDDKQVRLLGAGTCFGERALLFNERRSATVEVASNEAEFWTLGRHAFLNEVITEDMRAELIHRITLQDDNVTMRLLRHVKLIGAGAFGSVRLVEHRQKGVRYALKRVRKQKDSNGSGELVVPDEVLQECDLLASMDHPFVLRLVKSFETANSLYILTELITGGQLFEQTNERMGVLGVKQAQFYVGSLVCILEAVHGSGIVYRDLKPENVMLDERGYLKLVDFGLAKRLDPELGKTYTAVGTMLYMAPELIRGKGYGFEVDVWSLGVMFFEMVCGRVPFGPDAEDEHELLGSILEDELVFPGRFNDTQGKKLISGMLEKQPEKRIGCGVNGWEDVKAQGQP</sequence>
<evidence type="ECO:0000256" key="8">
    <source>
        <dbReference type="ARBA" id="ARBA00022777"/>
    </source>
</evidence>
<accession>A0ABN9Q5N3</accession>
<dbReference type="InterPro" id="IPR014710">
    <property type="entry name" value="RmlC-like_jellyroll"/>
</dbReference>
<keyword evidence="18" id="KW-1185">Reference proteome</keyword>
<comment type="cofactor">
    <cofactor evidence="1">
        <name>Mg(2+)</name>
        <dbReference type="ChEBI" id="CHEBI:18420"/>
    </cofactor>
</comment>
<evidence type="ECO:0000256" key="4">
    <source>
        <dbReference type="ARBA" id="ARBA00022535"/>
    </source>
</evidence>
<evidence type="ECO:0000256" key="9">
    <source>
        <dbReference type="ARBA" id="ARBA00022840"/>
    </source>
</evidence>
<evidence type="ECO:0000256" key="13">
    <source>
        <dbReference type="PROSITE-ProRule" id="PRU10141"/>
    </source>
</evidence>
<dbReference type="PROSITE" id="PS00108">
    <property type="entry name" value="PROTEIN_KINASE_ST"/>
    <property type="match status" value="1"/>
</dbReference>
<comment type="caution">
    <text evidence="17">The sequence shown here is derived from an EMBL/GenBank/DDBJ whole genome shotgun (WGS) entry which is preliminary data.</text>
</comment>
<evidence type="ECO:0000256" key="11">
    <source>
        <dbReference type="ARBA" id="ARBA00022992"/>
    </source>
</evidence>
<feature type="domain" description="Protein kinase" evidence="15">
    <location>
        <begin position="588"/>
        <end position="853"/>
    </location>
</feature>
<dbReference type="CDD" id="cd00038">
    <property type="entry name" value="CAP_ED"/>
    <property type="match status" value="3"/>
</dbReference>
<dbReference type="SMART" id="SM00220">
    <property type="entry name" value="S_TKc"/>
    <property type="match status" value="1"/>
</dbReference>
<protein>
    <recommendedName>
        <fullName evidence="12">cGMP-dependent protein kinase</fullName>
    </recommendedName>
</protein>
<evidence type="ECO:0000256" key="14">
    <source>
        <dbReference type="SAM" id="MobiDB-lite"/>
    </source>
</evidence>
<evidence type="ECO:0000313" key="18">
    <source>
        <dbReference type="Proteomes" id="UP001189429"/>
    </source>
</evidence>
<feature type="domain" description="Cyclic nucleotide-binding" evidence="16">
    <location>
        <begin position="197"/>
        <end position="308"/>
    </location>
</feature>
<dbReference type="PANTHER" id="PTHR24353">
    <property type="entry name" value="CYCLIC NUCLEOTIDE-DEPENDENT PROTEIN KINASE"/>
    <property type="match status" value="1"/>
</dbReference>
<evidence type="ECO:0000313" key="17">
    <source>
        <dbReference type="EMBL" id="CAK0799824.1"/>
    </source>
</evidence>
<keyword evidence="6" id="KW-0479">Metal-binding</keyword>
<evidence type="ECO:0000256" key="7">
    <source>
        <dbReference type="ARBA" id="ARBA00022741"/>
    </source>
</evidence>
<keyword evidence="9 13" id="KW-0067">ATP-binding</keyword>
<dbReference type="InterPro" id="IPR018488">
    <property type="entry name" value="cNMP-bd_CS"/>
</dbReference>
<dbReference type="SMART" id="SM00100">
    <property type="entry name" value="cNMP"/>
    <property type="match status" value="3"/>
</dbReference>
<evidence type="ECO:0000256" key="3">
    <source>
        <dbReference type="ARBA" id="ARBA00022527"/>
    </source>
</evidence>
<dbReference type="InterPro" id="IPR000595">
    <property type="entry name" value="cNMP-bd_dom"/>
</dbReference>
<dbReference type="Proteomes" id="UP001189429">
    <property type="component" value="Unassembled WGS sequence"/>
</dbReference>
<keyword evidence="8" id="KW-0418">Kinase</keyword>
<feature type="region of interest" description="Disordered" evidence="14">
    <location>
        <begin position="1"/>
        <end position="31"/>
    </location>
</feature>
<dbReference type="Gene3D" id="1.10.510.10">
    <property type="entry name" value="Transferase(Phosphotransferase) domain 1"/>
    <property type="match status" value="1"/>
</dbReference>
<evidence type="ECO:0000259" key="15">
    <source>
        <dbReference type="PROSITE" id="PS50011"/>
    </source>
</evidence>
<keyword evidence="2" id="KW-0963">Cytoplasm</keyword>
<dbReference type="CDD" id="cd05123">
    <property type="entry name" value="STKc_AGC"/>
    <property type="match status" value="1"/>
</dbReference>
<evidence type="ECO:0000256" key="12">
    <source>
        <dbReference type="ARBA" id="ARBA00024113"/>
    </source>
</evidence>
<dbReference type="EMBL" id="CAUYUJ010002226">
    <property type="protein sequence ID" value="CAK0799824.1"/>
    <property type="molecule type" value="Genomic_DNA"/>
</dbReference>
<dbReference type="InterPro" id="IPR018490">
    <property type="entry name" value="cNMP-bd_dom_sf"/>
</dbReference>
<proteinExistence type="predicted"/>
<reference evidence="17" key="1">
    <citation type="submission" date="2023-10" db="EMBL/GenBank/DDBJ databases">
        <authorList>
            <person name="Chen Y."/>
            <person name="Shah S."/>
            <person name="Dougan E. K."/>
            <person name="Thang M."/>
            <person name="Chan C."/>
        </authorList>
    </citation>
    <scope>NUCLEOTIDE SEQUENCE [LARGE SCALE GENOMIC DNA]</scope>
</reference>
<organism evidence="17 18">
    <name type="scientific">Prorocentrum cordatum</name>
    <dbReference type="NCBI Taxonomy" id="2364126"/>
    <lineage>
        <taxon>Eukaryota</taxon>
        <taxon>Sar</taxon>
        <taxon>Alveolata</taxon>
        <taxon>Dinophyceae</taxon>
        <taxon>Prorocentrales</taxon>
        <taxon>Prorocentraceae</taxon>
        <taxon>Prorocentrum</taxon>
    </lineage>
</organism>
<dbReference type="InterPro" id="IPR000719">
    <property type="entry name" value="Prot_kinase_dom"/>
</dbReference>
<dbReference type="InterPro" id="IPR017441">
    <property type="entry name" value="Protein_kinase_ATP_BS"/>
</dbReference>
<evidence type="ECO:0000256" key="6">
    <source>
        <dbReference type="ARBA" id="ARBA00022723"/>
    </source>
</evidence>
<dbReference type="InterPro" id="IPR011009">
    <property type="entry name" value="Kinase-like_dom_sf"/>
</dbReference>
<dbReference type="Gene3D" id="2.60.120.10">
    <property type="entry name" value="Jelly Rolls"/>
    <property type="match status" value="3"/>
</dbReference>
<keyword evidence="5" id="KW-0808">Transferase</keyword>
<dbReference type="Pfam" id="PF00069">
    <property type="entry name" value="Pkinase"/>
    <property type="match status" value="1"/>
</dbReference>
<dbReference type="PROSITE" id="PS00889">
    <property type="entry name" value="CNMP_BINDING_2"/>
    <property type="match status" value="1"/>
</dbReference>
<dbReference type="Pfam" id="PF00027">
    <property type="entry name" value="cNMP_binding"/>
    <property type="match status" value="3"/>
</dbReference>
<dbReference type="SUPFAM" id="SSF51206">
    <property type="entry name" value="cAMP-binding domain-like"/>
    <property type="match status" value="3"/>
</dbReference>
<evidence type="ECO:0000256" key="1">
    <source>
        <dbReference type="ARBA" id="ARBA00001946"/>
    </source>
</evidence>
<dbReference type="PRINTS" id="PR00103">
    <property type="entry name" value="CAMPKINASE"/>
</dbReference>
<feature type="domain" description="Cyclic nucleotide-binding" evidence="16">
    <location>
        <begin position="464"/>
        <end position="559"/>
    </location>
</feature>
<dbReference type="PROSITE" id="PS00107">
    <property type="entry name" value="PROTEIN_KINASE_ATP"/>
    <property type="match status" value="1"/>
</dbReference>
<keyword evidence="7 13" id="KW-0547">Nucleotide-binding</keyword>
<dbReference type="Gene3D" id="3.30.200.20">
    <property type="entry name" value="Phosphorylase Kinase, domain 1"/>
    <property type="match status" value="1"/>
</dbReference>
<feature type="domain" description="Cyclic nucleotide-binding" evidence="16">
    <location>
        <begin position="79"/>
        <end position="194"/>
    </location>
</feature>
<dbReference type="InterPro" id="IPR045270">
    <property type="entry name" value="STKc_AGC"/>
</dbReference>
<dbReference type="PANTHER" id="PTHR24353:SF37">
    <property type="entry name" value="CAMP-DEPENDENT PROTEIN KINASE CATALYTIC SUBUNIT PRKX"/>
    <property type="match status" value="1"/>
</dbReference>
<feature type="binding site" evidence="13">
    <location>
        <position position="621"/>
    </location>
    <ligand>
        <name>ATP</name>
        <dbReference type="ChEBI" id="CHEBI:30616"/>
    </ligand>
</feature>
<evidence type="ECO:0000256" key="10">
    <source>
        <dbReference type="ARBA" id="ARBA00022842"/>
    </source>
</evidence>
<dbReference type="InterPro" id="IPR008271">
    <property type="entry name" value="Ser/Thr_kinase_AS"/>
</dbReference>
<evidence type="ECO:0000256" key="2">
    <source>
        <dbReference type="ARBA" id="ARBA00022490"/>
    </source>
</evidence>
<dbReference type="PROSITE" id="PS50042">
    <property type="entry name" value="CNMP_BINDING_3"/>
    <property type="match status" value="3"/>
</dbReference>
<dbReference type="PROSITE" id="PS50011">
    <property type="entry name" value="PROTEIN_KINASE_DOM"/>
    <property type="match status" value="1"/>
</dbReference>
<evidence type="ECO:0000256" key="5">
    <source>
        <dbReference type="ARBA" id="ARBA00022679"/>
    </source>
</evidence>
<evidence type="ECO:0000259" key="16">
    <source>
        <dbReference type="PROSITE" id="PS50042"/>
    </source>
</evidence>
<keyword evidence="10" id="KW-0460">Magnesium</keyword>
<dbReference type="SUPFAM" id="SSF56112">
    <property type="entry name" value="Protein kinase-like (PK-like)"/>
    <property type="match status" value="1"/>
</dbReference>
<keyword evidence="3" id="KW-0723">Serine/threonine-protein kinase</keyword>
<name>A0ABN9Q5N3_9DINO</name>